<dbReference type="FunFam" id="1.10.287.130:FF:000001">
    <property type="entry name" value="Two-component sensor histidine kinase"/>
    <property type="match status" value="1"/>
</dbReference>
<dbReference type="OrthoDB" id="9087351at2"/>
<dbReference type="SUPFAM" id="SSF55874">
    <property type="entry name" value="ATPase domain of HSP90 chaperone/DNA topoisomerase II/histidine kinase"/>
    <property type="match status" value="1"/>
</dbReference>
<dbReference type="Pfam" id="PF00512">
    <property type="entry name" value="HisKA"/>
    <property type="match status" value="1"/>
</dbReference>
<dbReference type="SMART" id="SM00091">
    <property type="entry name" value="PAS"/>
    <property type="match status" value="2"/>
</dbReference>
<dbReference type="InterPro" id="IPR000700">
    <property type="entry name" value="PAS-assoc_C"/>
</dbReference>
<dbReference type="PANTHER" id="PTHR43547:SF2">
    <property type="entry name" value="HYBRID SIGNAL TRANSDUCTION HISTIDINE KINASE C"/>
    <property type="match status" value="1"/>
</dbReference>
<dbReference type="InterPro" id="IPR035965">
    <property type="entry name" value="PAS-like_dom_sf"/>
</dbReference>
<dbReference type="CDD" id="cd00082">
    <property type="entry name" value="HisKA"/>
    <property type="match status" value="1"/>
</dbReference>
<gene>
    <name evidence="13" type="ORF">EYF70_16630</name>
    <name evidence="12" type="ORF">GCM10007387_56920</name>
</gene>
<feature type="domain" description="PAC" evidence="11">
    <location>
        <begin position="246"/>
        <end position="304"/>
    </location>
</feature>
<dbReference type="EMBL" id="BMWV01000022">
    <property type="protein sequence ID" value="GGY67296.1"/>
    <property type="molecule type" value="Genomic_DNA"/>
</dbReference>
<evidence type="ECO:0000259" key="11">
    <source>
        <dbReference type="PROSITE" id="PS50113"/>
    </source>
</evidence>
<dbReference type="InterPro" id="IPR004358">
    <property type="entry name" value="Sig_transdc_His_kin-like_C"/>
</dbReference>
<dbReference type="SUPFAM" id="SSF47384">
    <property type="entry name" value="Homodimeric domain of signal transducing histidine kinase"/>
    <property type="match status" value="1"/>
</dbReference>
<dbReference type="PRINTS" id="PR00344">
    <property type="entry name" value="BCTRLSENSOR"/>
</dbReference>
<dbReference type="PANTHER" id="PTHR43547">
    <property type="entry name" value="TWO-COMPONENT HISTIDINE KINASE"/>
    <property type="match status" value="1"/>
</dbReference>
<dbReference type="Gene3D" id="3.30.565.10">
    <property type="entry name" value="Histidine kinase-like ATPase, C-terminal domain"/>
    <property type="match status" value="1"/>
</dbReference>
<protein>
    <recommendedName>
        <fullName evidence="3">histidine kinase</fullName>
        <ecNumber evidence="3">2.7.13.3</ecNumber>
    </recommendedName>
</protein>
<dbReference type="CDD" id="cd00130">
    <property type="entry name" value="PAS"/>
    <property type="match status" value="2"/>
</dbReference>
<comment type="subcellular location">
    <subcellularLocation>
        <location evidence="2">Cell inner membrane</location>
        <topology evidence="2">Multi-pass membrane protein</topology>
    </subcellularLocation>
</comment>
<evidence type="ECO:0000259" key="10">
    <source>
        <dbReference type="PROSITE" id="PS50112"/>
    </source>
</evidence>
<sequence>MTDQDQLLAFTLNGGATGARIRARDWSGHPLGPLPHWPSALRTTLGIVLGSSFPTFLAWGDANYLFHNDAYLPMLGKRADSTLGLPYQEVWSEVWSDLGPYVARVMAGESFFFENYATTLYRNGVPEQTWFTFSFSPVRDESGIVRGLLCTVIEVTDKVLALARHKEAEERLALSLEASGNIGTWSVDLDTSLTYVDERFARLFQVDAAAARSGTDLARFTGMIHPDDRPAVLAAIEHAIATGTLYDIEYRIPQRSGADVWVNARGKLFGPTGPTGAMATGRRSFAGIAVDITERKVAEQRRIASERLAAEASERAAESMRRLDVLLDAAPVGIAYVDMGGRLLVANSYNRVIWGDHPMPADVDEYGGWRGWWPEDSAHAGRRVAVTEWPVSRVLDGEEAAGGVFEIEAFGAPGSRKTILVRAAVIRNDAGVAVGAVAANMDISAQVAAERAMKDSETRFRLMADDIPQIVWAADADGDNDYVNTRWFEYTGEALPRRPDWDWRPHIHPDDLPLLEETWHTSLATGRRFEIEHRLRHHSGQFRWVLNRAVPSTDAIGPDTRWLGTLTDIHDKKTGEEELRTQSRRKDEFLAMLAHELRNPLAPISTAAHLLSLGRLDAASAQRTSEVIVRQVRHMTSLVDDLLDVSRVTRGLVELDLGTVDLPSVLASAIEQVRPLVDARGHALAVDADSALPLVKGDRVRLVQIVTNLLNNAAKYTPPGGSIGVSVAAAAGSVTIAVCDNGVGIAAHVLPHVFELFTQAERTPDRSQGGLGIGLALVQSLVQLHGGTVAASSAGLGQGSTFTVTLPAIGAGHAQAA</sequence>
<dbReference type="FunFam" id="3.30.565.10:FF:000006">
    <property type="entry name" value="Sensor histidine kinase WalK"/>
    <property type="match status" value="1"/>
</dbReference>
<evidence type="ECO:0000256" key="1">
    <source>
        <dbReference type="ARBA" id="ARBA00000085"/>
    </source>
</evidence>
<evidence type="ECO:0000313" key="13">
    <source>
        <dbReference type="EMBL" id="QBI02284.1"/>
    </source>
</evidence>
<evidence type="ECO:0000256" key="3">
    <source>
        <dbReference type="ARBA" id="ARBA00012438"/>
    </source>
</evidence>
<evidence type="ECO:0000256" key="8">
    <source>
        <dbReference type="ARBA" id="ARBA00023136"/>
    </source>
</evidence>
<dbReference type="SUPFAM" id="SSF55785">
    <property type="entry name" value="PYP-like sensor domain (PAS domain)"/>
    <property type="match status" value="4"/>
</dbReference>
<comment type="catalytic activity">
    <reaction evidence="1">
        <text>ATP + protein L-histidine = ADP + protein N-phospho-L-histidine.</text>
        <dbReference type="EC" id="2.7.13.3"/>
    </reaction>
</comment>
<dbReference type="InterPro" id="IPR000014">
    <property type="entry name" value="PAS"/>
</dbReference>
<reference evidence="12" key="1">
    <citation type="journal article" date="2014" name="Int. J. Syst. Evol. Microbiol.">
        <title>Complete genome sequence of Corynebacterium casei LMG S-19264T (=DSM 44701T), isolated from a smear-ripened cheese.</title>
        <authorList>
            <consortium name="US DOE Joint Genome Institute (JGI-PGF)"/>
            <person name="Walter F."/>
            <person name="Albersmeier A."/>
            <person name="Kalinowski J."/>
            <person name="Ruckert C."/>
        </authorList>
    </citation>
    <scope>NUCLEOTIDE SEQUENCE</scope>
    <source>
        <strain evidence="12">KCTC 12343</strain>
    </source>
</reference>
<reference evidence="12" key="3">
    <citation type="submission" date="2022-12" db="EMBL/GenBank/DDBJ databases">
        <authorList>
            <person name="Sun Q."/>
            <person name="Kim S."/>
        </authorList>
    </citation>
    <scope>NUCLEOTIDE SEQUENCE</scope>
    <source>
        <strain evidence="12">KCTC 12343</strain>
    </source>
</reference>
<organism evidence="12 15">
    <name type="scientific">Pseudoduganella albidiflava</name>
    <dbReference type="NCBI Taxonomy" id="321983"/>
    <lineage>
        <taxon>Bacteria</taxon>
        <taxon>Pseudomonadati</taxon>
        <taxon>Pseudomonadota</taxon>
        <taxon>Betaproteobacteria</taxon>
        <taxon>Burkholderiales</taxon>
        <taxon>Oxalobacteraceae</taxon>
        <taxon>Telluria group</taxon>
        <taxon>Pseudoduganella</taxon>
    </lineage>
</organism>
<feature type="domain" description="PAS" evidence="10">
    <location>
        <begin position="168"/>
        <end position="243"/>
    </location>
</feature>
<evidence type="ECO:0000313" key="14">
    <source>
        <dbReference type="Proteomes" id="UP000292307"/>
    </source>
</evidence>
<evidence type="ECO:0000256" key="5">
    <source>
        <dbReference type="ARBA" id="ARBA00022679"/>
    </source>
</evidence>
<keyword evidence="4" id="KW-0597">Phosphoprotein</keyword>
<feature type="domain" description="PAC" evidence="11">
    <location>
        <begin position="403"/>
        <end position="455"/>
    </location>
</feature>
<dbReference type="Proteomes" id="UP000292307">
    <property type="component" value="Chromosome"/>
</dbReference>
<dbReference type="RefSeq" id="WP_131146399.1">
    <property type="nucleotide sequence ID" value="NZ_BMWV01000022.1"/>
</dbReference>
<name>A0A411X003_9BURK</name>
<keyword evidence="7" id="KW-0902">Two-component regulatory system</keyword>
<dbReference type="GO" id="GO:0005886">
    <property type="term" value="C:plasma membrane"/>
    <property type="evidence" value="ECO:0007669"/>
    <property type="project" value="UniProtKB-SubCell"/>
</dbReference>
<dbReference type="Gene3D" id="3.30.450.20">
    <property type="entry name" value="PAS domain"/>
    <property type="match status" value="4"/>
</dbReference>
<dbReference type="SMART" id="SM00086">
    <property type="entry name" value="PAC"/>
    <property type="match status" value="3"/>
</dbReference>
<dbReference type="PROSITE" id="PS50109">
    <property type="entry name" value="HIS_KIN"/>
    <property type="match status" value="1"/>
</dbReference>
<feature type="domain" description="PAS" evidence="10">
    <location>
        <begin position="456"/>
        <end position="526"/>
    </location>
</feature>
<keyword evidence="6" id="KW-0418">Kinase</keyword>
<dbReference type="EMBL" id="CP036401">
    <property type="protein sequence ID" value="QBI02284.1"/>
    <property type="molecule type" value="Genomic_DNA"/>
</dbReference>
<evidence type="ECO:0000256" key="6">
    <source>
        <dbReference type="ARBA" id="ARBA00022777"/>
    </source>
</evidence>
<dbReference type="InterPro" id="IPR001610">
    <property type="entry name" value="PAC"/>
</dbReference>
<dbReference type="Pfam" id="PF08448">
    <property type="entry name" value="PAS_4"/>
    <property type="match status" value="1"/>
</dbReference>
<dbReference type="InterPro" id="IPR005467">
    <property type="entry name" value="His_kinase_dom"/>
</dbReference>
<dbReference type="Pfam" id="PF08447">
    <property type="entry name" value="PAS_3"/>
    <property type="match status" value="2"/>
</dbReference>
<evidence type="ECO:0000256" key="4">
    <source>
        <dbReference type="ARBA" id="ARBA00022553"/>
    </source>
</evidence>
<dbReference type="InterPro" id="IPR013656">
    <property type="entry name" value="PAS_4"/>
</dbReference>
<dbReference type="InterPro" id="IPR003661">
    <property type="entry name" value="HisK_dim/P_dom"/>
</dbReference>
<dbReference type="FunFam" id="3.30.450.20:FF:000099">
    <property type="entry name" value="Sensory box sensor histidine kinase"/>
    <property type="match status" value="1"/>
</dbReference>
<dbReference type="Gene3D" id="1.10.287.130">
    <property type="match status" value="1"/>
</dbReference>
<accession>A0A411X003</accession>
<dbReference type="AlphaFoldDB" id="A0A411X003"/>
<dbReference type="EC" id="2.7.13.3" evidence="3"/>
<reference evidence="13 14" key="2">
    <citation type="submission" date="2019-02" db="EMBL/GenBank/DDBJ databases">
        <title>Draft Genome Sequences of Six Type Strains of the Genus Massilia.</title>
        <authorList>
            <person name="Miess H."/>
            <person name="Frediansyhah A."/>
            <person name="Gross H."/>
        </authorList>
    </citation>
    <scope>NUCLEOTIDE SEQUENCE [LARGE SCALE GENOMIC DNA]</scope>
    <source>
        <strain evidence="13 14">DSM 17472</strain>
    </source>
</reference>
<feature type="domain" description="PAC" evidence="11">
    <location>
        <begin position="529"/>
        <end position="581"/>
    </location>
</feature>
<dbReference type="InterPro" id="IPR003594">
    <property type="entry name" value="HATPase_dom"/>
</dbReference>
<dbReference type="InterPro" id="IPR036890">
    <property type="entry name" value="HATPase_C_sf"/>
</dbReference>
<dbReference type="PROSITE" id="PS50113">
    <property type="entry name" value="PAC"/>
    <property type="match status" value="3"/>
</dbReference>
<keyword evidence="5" id="KW-0808">Transferase</keyword>
<evidence type="ECO:0000256" key="7">
    <source>
        <dbReference type="ARBA" id="ARBA00023012"/>
    </source>
</evidence>
<keyword evidence="8" id="KW-0472">Membrane</keyword>
<evidence type="ECO:0000256" key="2">
    <source>
        <dbReference type="ARBA" id="ARBA00004429"/>
    </source>
</evidence>
<proteinExistence type="predicted"/>
<keyword evidence="14" id="KW-1185">Reference proteome</keyword>
<feature type="domain" description="Histidine kinase" evidence="9">
    <location>
        <begin position="592"/>
        <end position="810"/>
    </location>
</feature>
<dbReference type="SMART" id="SM00387">
    <property type="entry name" value="HATPase_c"/>
    <property type="match status" value="1"/>
</dbReference>
<evidence type="ECO:0000313" key="12">
    <source>
        <dbReference type="EMBL" id="GGY67296.1"/>
    </source>
</evidence>
<dbReference type="Proteomes" id="UP000628442">
    <property type="component" value="Unassembled WGS sequence"/>
</dbReference>
<dbReference type="PROSITE" id="PS50112">
    <property type="entry name" value="PAS"/>
    <property type="match status" value="2"/>
</dbReference>
<dbReference type="InterPro" id="IPR036097">
    <property type="entry name" value="HisK_dim/P_sf"/>
</dbReference>
<evidence type="ECO:0000313" key="15">
    <source>
        <dbReference type="Proteomes" id="UP000628442"/>
    </source>
</evidence>
<dbReference type="NCBIfam" id="TIGR00229">
    <property type="entry name" value="sensory_box"/>
    <property type="match status" value="2"/>
</dbReference>
<evidence type="ECO:0000259" key="9">
    <source>
        <dbReference type="PROSITE" id="PS50109"/>
    </source>
</evidence>
<dbReference type="SMART" id="SM00388">
    <property type="entry name" value="HisKA"/>
    <property type="match status" value="1"/>
</dbReference>
<dbReference type="InterPro" id="IPR013655">
    <property type="entry name" value="PAS_fold_3"/>
</dbReference>
<dbReference type="GO" id="GO:0000155">
    <property type="term" value="F:phosphorelay sensor kinase activity"/>
    <property type="evidence" value="ECO:0007669"/>
    <property type="project" value="InterPro"/>
</dbReference>
<dbReference type="Pfam" id="PF02518">
    <property type="entry name" value="HATPase_c"/>
    <property type="match status" value="1"/>
</dbReference>
<dbReference type="CDD" id="cd00075">
    <property type="entry name" value="HATPase"/>
    <property type="match status" value="1"/>
</dbReference>